<reference evidence="2 3" key="1">
    <citation type="submission" date="2018-04" db="EMBL/GenBank/DDBJ databases">
        <title>WGS assembly of Panicum hallii var. hallii HAL2.</title>
        <authorList>
            <person name="Lovell J."/>
            <person name="Jenkins J."/>
            <person name="Lowry D."/>
            <person name="Mamidi S."/>
            <person name="Sreedasyam A."/>
            <person name="Weng X."/>
            <person name="Barry K."/>
            <person name="Bonette J."/>
            <person name="Campitelli B."/>
            <person name="Daum C."/>
            <person name="Gordon S."/>
            <person name="Gould B."/>
            <person name="Lipzen A."/>
            <person name="MacQueen A."/>
            <person name="Palacio-Mejia J."/>
            <person name="Plott C."/>
            <person name="Shakirov E."/>
            <person name="Shu S."/>
            <person name="Yoshinaga Y."/>
            <person name="Zane M."/>
            <person name="Rokhsar D."/>
            <person name="Grimwood J."/>
            <person name="Schmutz J."/>
            <person name="Juenger T."/>
        </authorList>
    </citation>
    <scope>NUCLEOTIDE SEQUENCE [LARGE SCALE GENOMIC DNA]</scope>
    <source>
        <strain evidence="3">cv. HAL2</strain>
    </source>
</reference>
<dbReference type="Gene3D" id="3.40.30.10">
    <property type="entry name" value="Glutaredoxin"/>
    <property type="match status" value="1"/>
</dbReference>
<gene>
    <name evidence="2" type="ORF">GQ55_9G420200</name>
</gene>
<name>A0A2T7CAN9_9POAL</name>
<evidence type="ECO:0000313" key="2">
    <source>
        <dbReference type="EMBL" id="PUZ40397.1"/>
    </source>
</evidence>
<evidence type="ECO:0008006" key="4">
    <source>
        <dbReference type="Google" id="ProtNLM"/>
    </source>
</evidence>
<dbReference type="Gramene" id="PUZ40397">
    <property type="protein sequence ID" value="PUZ40397"/>
    <property type="gene ID" value="GQ55_9G420200"/>
</dbReference>
<feature type="compositionally biased region" description="Basic and acidic residues" evidence="1">
    <location>
        <begin position="81"/>
        <end position="109"/>
    </location>
</feature>
<accession>A0A2T7CAN9</accession>
<dbReference type="EMBL" id="CM009757">
    <property type="protein sequence ID" value="PUZ40397.1"/>
    <property type="molecule type" value="Genomic_DNA"/>
</dbReference>
<feature type="region of interest" description="Disordered" evidence="1">
    <location>
        <begin position="72"/>
        <end position="109"/>
    </location>
</feature>
<keyword evidence="3" id="KW-1185">Reference proteome</keyword>
<evidence type="ECO:0000313" key="3">
    <source>
        <dbReference type="Proteomes" id="UP000244336"/>
    </source>
</evidence>
<dbReference type="AlphaFoldDB" id="A0A2T7CAN9"/>
<protein>
    <recommendedName>
        <fullName evidence="4">GST N-terminal domain-containing protein</fullName>
    </recommendedName>
</protein>
<sequence length="109" mass="12357">MLGAWLQSVRHRRARRTRVKGARHAYVEEDLVGRSELLVKSNPVFREVPELIIRNGRLVCDSRRVVYTAVHRRGLGSHGKGGHESCRAVQRGPREDGNSSGRLKTEKSF</sequence>
<dbReference type="Proteomes" id="UP000244336">
    <property type="component" value="Chromosome 9"/>
</dbReference>
<evidence type="ECO:0000256" key="1">
    <source>
        <dbReference type="SAM" id="MobiDB-lite"/>
    </source>
</evidence>
<dbReference type="STRING" id="1504633.A0A2T7CAN9"/>
<organism evidence="2 3">
    <name type="scientific">Panicum hallii var. hallii</name>
    <dbReference type="NCBI Taxonomy" id="1504633"/>
    <lineage>
        <taxon>Eukaryota</taxon>
        <taxon>Viridiplantae</taxon>
        <taxon>Streptophyta</taxon>
        <taxon>Embryophyta</taxon>
        <taxon>Tracheophyta</taxon>
        <taxon>Spermatophyta</taxon>
        <taxon>Magnoliopsida</taxon>
        <taxon>Liliopsida</taxon>
        <taxon>Poales</taxon>
        <taxon>Poaceae</taxon>
        <taxon>PACMAD clade</taxon>
        <taxon>Panicoideae</taxon>
        <taxon>Panicodae</taxon>
        <taxon>Paniceae</taxon>
        <taxon>Panicinae</taxon>
        <taxon>Panicum</taxon>
        <taxon>Panicum sect. Panicum</taxon>
    </lineage>
</organism>
<proteinExistence type="predicted"/>